<sequence length="118" mass="13050">MRSIAVYGLKKCSTCIKAMAWLEANGMPFAFTDYRDNPIAPAVLAVLADELGGWEKLVNRASMTWRNLPAERKAPQTAQDWLALIAEFPALIRRPVMVDADGQVSVGFSEKKYSAIFA</sequence>
<dbReference type="PROSITE" id="PS51353">
    <property type="entry name" value="ARSC"/>
    <property type="match status" value="1"/>
</dbReference>
<dbReference type="RefSeq" id="WP_128354790.1">
    <property type="nucleotide sequence ID" value="NZ_CP022987.1"/>
</dbReference>
<comment type="similarity">
    <text evidence="1 2">Belongs to the ArsC family.</text>
</comment>
<proteinExistence type="inferred from homology"/>
<evidence type="ECO:0000313" key="4">
    <source>
        <dbReference type="Proteomes" id="UP000283474"/>
    </source>
</evidence>
<evidence type="ECO:0000313" key="3">
    <source>
        <dbReference type="EMBL" id="QAA93744.1"/>
    </source>
</evidence>
<dbReference type="EMBL" id="CP022987">
    <property type="protein sequence ID" value="QAA93744.1"/>
    <property type="molecule type" value="Genomic_DNA"/>
</dbReference>
<dbReference type="PANTHER" id="PTHR30041:SF8">
    <property type="entry name" value="PROTEIN YFFB"/>
    <property type="match status" value="1"/>
</dbReference>
<accession>A0A410GBT2</accession>
<dbReference type="InterPro" id="IPR036249">
    <property type="entry name" value="Thioredoxin-like_sf"/>
</dbReference>
<dbReference type="Gene3D" id="3.40.30.10">
    <property type="entry name" value="Glutaredoxin"/>
    <property type="match status" value="1"/>
</dbReference>
<dbReference type="NCBIfam" id="TIGR01617">
    <property type="entry name" value="arsC_related"/>
    <property type="match status" value="1"/>
</dbReference>
<evidence type="ECO:0000256" key="1">
    <source>
        <dbReference type="ARBA" id="ARBA00007198"/>
    </source>
</evidence>
<dbReference type="OrthoDB" id="9803749at2"/>
<organism evidence="3 4">
    <name type="scientific">Pollutimonas thiosulfatoxidans</name>
    <dbReference type="NCBI Taxonomy" id="2028345"/>
    <lineage>
        <taxon>Bacteria</taxon>
        <taxon>Pseudomonadati</taxon>
        <taxon>Pseudomonadota</taxon>
        <taxon>Betaproteobacteria</taxon>
        <taxon>Burkholderiales</taxon>
        <taxon>Alcaligenaceae</taxon>
        <taxon>Pollutimonas</taxon>
    </lineage>
</organism>
<dbReference type="Pfam" id="PF03960">
    <property type="entry name" value="ArsC"/>
    <property type="match status" value="1"/>
</dbReference>
<dbReference type="InterPro" id="IPR006504">
    <property type="entry name" value="Tscrpt_reg_Spx/MgsR"/>
</dbReference>
<evidence type="ECO:0000256" key="2">
    <source>
        <dbReference type="PROSITE-ProRule" id="PRU01282"/>
    </source>
</evidence>
<dbReference type="InterPro" id="IPR006660">
    <property type="entry name" value="Arsenate_reductase-like"/>
</dbReference>
<dbReference type="SUPFAM" id="SSF52833">
    <property type="entry name" value="Thioredoxin-like"/>
    <property type="match status" value="1"/>
</dbReference>
<dbReference type="KEGG" id="pus:CKA81_07780"/>
<name>A0A410GBT2_9BURK</name>
<keyword evidence="4" id="KW-1185">Reference proteome</keyword>
<protein>
    <submittedName>
        <fullName evidence="3">Arsenate reductase</fullName>
    </submittedName>
</protein>
<reference evidence="3 4" key="1">
    <citation type="submission" date="2017-08" db="EMBL/GenBank/DDBJ databases">
        <authorList>
            <person name="Park S.-J."/>
            <person name="Kim H."/>
        </authorList>
    </citation>
    <scope>NUCLEOTIDE SEQUENCE [LARGE SCALE GENOMIC DNA]</scope>
    <source>
        <strain evidence="4">ye3</strain>
    </source>
</reference>
<dbReference type="PANTHER" id="PTHR30041">
    <property type="entry name" value="ARSENATE REDUCTASE"/>
    <property type="match status" value="1"/>
</dbReference>
<dbReference type="Proteomes" id="UP000283474">
    <property type="component" value="Chromosome"/>
</dbReference>
<gene>
    <name evidence="3" type="ORF">CKA81_07780</name>
</gene>
<dbReference type="AlphaFoldDB" id="A0A410GBT2"/>